<evidence type="ECO:0000259" key="7">
    <source>
        <dbReference type="PROSITE" id="PS51910"/>
    </source>
</evidence>
<dbReference type="InterPro" id="IPR050314">
    <property type="entry name" value="Glycosyl_Hydrlase_18"/>
</dbReference>
<dbReference type="SUPFAM" id="SSF54556">
    <property type="entry name" value="Chitinase insertion domain"/>
    <property type="match status" value="1"/>
</dbReference>
<evidence type="ECO:0000256" key="5">
    <source>
        <dbReference type="SAM" id="Phobius"/>
    </source>
</evidence>
<dbReference type="PANTHER" id="PTHR11177:SF317">
    <property type="entry name" value="CHITINASE 12-RELATED"/>
    <property type="match status" value="1"/>
</dbReference>
<dbReference type="InterPro" id="IPR001579">
    <property type="entry name" value="Glyco_hydro_18_chit_AS"/>
</dbReference>
<sequence>MNSSPLVKSILLLLCLVESQGKAFIRLCYFPNWSNTRQSEYARFDIDDIDPTLCTHLVYAFAAVDVDSHRIVPMSPATENPSATTGKRGRYEQFNDLKRSYPHLKTLLSIGGEYAGSDNFVAVTRNDRILQRFSETTVDLLRKRGFDGLDVDWEYPNATTKANFSKLLKALRTAFEADRSGRERLILTAALPAGSHHIDTGYDMGALTRYLDLANLMTYDYHGSWNAVTGFDSPLFSRQSDPNFDAKLSTAWTVEHYMSKGLQADKIVVGVTAAGTRFKLNSTDLTGVGAPVIKSDTPRQSDIWQLPDRYAYPEICRLLQSTHTKYVFDEEQQVPYIVLDDEWVGYEDVKSLTGKVDWMMKKGVAGAMFWALDMDDFTGRVCDKGKFPLLKALSHSVGKIENTHLTKNVNTNIRYLTKYTGAASPLGGGAWGTLLTVVVAVLVLRFFR</sequence>
<comment type="similarity">
    <text evidence="4">Belongs to the glycosyl hydrolase 18 family.</text>
</comment>
<accession>A0AAN9BX75</accession>
<keyword evidence="2 3" id="KW-0326">Glycosidase</keyword>
<dbReference type="InterPro" id="IPR001223">
    <property type="entry name" value="Glyco_hydro18_cat"/>
</dbReference>
<dbReference type="GO" id="GO:0005576">
    <property type="term" value="C:extracellular region"/>
    <property type="evidence" value="ECO:0007669"/>
    <property type="project" value="TreeGrafter"/>
</dbReference>
<gene>
    <name evidence="8" type="ORF">V1264_010941</name>
</gene>
<evidence type="ECO:0000256" key="4">
    <source>
        <dbReference type="RuleBase" id="RU004453"/>
    </source>
</evidence>
<keyword evidence="6" id="KW-0732">Signal</keyword>
<evidence type="ECO:0000313" key="9">
    <source>
        <dbReference type="Proteomes" id="UP001374579"/>
    </source>
</evidence>
<dbReference type="InterPro" id="IPR017853">
    <property type="entry name" value="GH"/>
</dbReference>
<dbReference type="Gene3D" id="3.20.20.80">
    <property type="entry name" value="Glycosidases"/>
    <property type="match status" value="1"/>
</dbReference>
<keyword evidence="9" id="KW-1185">Reference proteome</keyword>
<feature type="transmembrane region" description="Helical" evidence="5">
    <location>
        <begin position="428"/>
        <end position="447"/>
    </location>
</feature>
<dbReference type="SUPFAM" id="SSF51445">
    <property type="entry name" value="(Trans)glycosidases"/>
    <property type="match status" value="1"/>
</dbReference>
<keyword evidence="5" id="KW-0812">Transmembrane</keyword>
<evidence type="ECO:0000256" key="6">
    <source>
        <dbReference type="SAM" id="SignalP"/>
    </source>
</evidence>
<dbReference type="PANTHER" id="PTHR11177">
    <property type="entry name" value="CHITINASE"/>
    <property type="match status" value="1"/>
</dbReference>
<proteinExistence type="inferred from homology"/>
<dbReference type="GO" id="GO:0005975">
    <property type="term" value="P:carbohydrate metabolic process"/>
    <property type="evidence" value="ECO:0007669"/>
    <property type="project" value="InterPro"/>
</dbReference>
<protein>
    <recommendedName>
        <fullName evidence="7">GH18 domain-containing protein</fullName>
    </recommendedName>
</protein>
<organism evidence="8 9">
    <name type="scientific">Littorina saxatilis</name>
    <dbReference type="NCBI Taxonomy" id="31220"/>
    <lineage>
        <taxon>Eukaryota</taxon>
        <taxon>Metazoa</taxon>
        <taxon>Spiralia</taxon>
        <taxon>Lophotrochozoa</taxon>
        <taxon>Mollusca</taxon>
        <taxon>Gastropoda</taxon>
        <taxon>Caenogastropoda</taxon>
        <taxon>Littorinimorpha</taxon>
        <taxon>Littorinoidea</taxon>
        <taxon>Littorinidae</taxon>
        <taxon>Littorina</taxon>
    </lineage>
</organism>
<evidence type="ECO:0000256" key="2">
    <source>
        <dbReference type="ARBA" id="ARBA00023295"/>
    </source>
</evidence>
<dbReference type="InterPro" id="IPR029070">
    <property type="entry name" value="Chitinase_insertion_sf"/>
</dbReference>
<evidence type="ECO:0000313" key="8">
    <source>
        <dbReference type="EMBL" id="KAK7111280.1"/>
    </source>
</evidence>
<dbReference type="Gene3D" id="3.10.50.10">
    <property type="match status" value="1"/>
</dbReference>
<evidence type="ECO:0000256" key="1">
    <source>
        <dbReference type="ARBA" id="ARBA00022801"/>
    </source>
</evidence>
<reference evidence="8 9" key="1">
    <citation type="submission" date="2024-02" db="EMBL/GenBank/DDBJ databases">
        <title>Chromosome-scale genome assembly of the rough periwinkle Littorina saxatilis.</title>
        <authorList>
            <person name="De Jode A."/>
            <person name="Faria R."/>
            <person name="Formenti G."/>
            <person name="Sims Y."/>
            <person name="Smith T.P."/>
            <person name="Tracey A."/>
            <person name="Wood J.M.D."/>
            <person name="Zagrodzka Z.B."/>
            <person name="Johannesson K."/>
            <person name="Butlin R.K."/>
            <person name="Leder E.H."/>
        </authorList>
    </citation>
    <scope>NUCLEOTIDE SEQUENCE [LARGE SCALE GENOMIC DNA]</scope>
    <source>
        <strain evidence="8">Snail1</strain>
        <tissue evidence="8">Muscle</tissue>
    </source>
</reference>
<dbReference type="EMBL" id="JBAMIC010000002">
    <property type="protein sequence ID" value="KAK7111280.1"/>
    <property type="molecule type" value="Genomic_DNA"/>
</dbReference>
<dbReference type="AlphaFoldDB" id="A0AAN9BX75"/>
<dbReference type="Pfam" id="PF00704">
    <property type="entry name" value="Glyco_hydro_18"/>
    <property type="match status" value="1"/>
</dbReference>
<dbReference type="SMART" id="SM00636">
    <property type="entry name" value="Glyco_18"/>
    <property type="match status" value="1"/>
</dbReference>
<feature type="signal peptide" evidence="6">
    <location>
        <begin position="1"/>
        <end position="21"/>
    </location>
</feature>
<dbReference type="PROSITE" id="PS51910">
    <property type="entry name" value="GH18_2"/>
    <property type="match status" value="1"/>
</dbReference>
<dbReference type="GO" id="GO:0008061">
    <property type="term" value="F:chitin binding"/>
    <property type="evidence" value="ECO:0007669"/>
    <property type="project" value="InterPro"/>
</dbReference>
<keyword evidence="1 3" id="KW-0378">Hydrolase</keyword>
<dbReference type="Proteomes" id="UP001374579">
    <property type="component" value="Unassembled WGS sequence"/>
</dbReference>
<name>A0AAN9BX75_9CAEN</name>
<evidence type="ECO:0000256" key="3">
    <source>
        <dbReference type="RuleBase" id="RU000489"/>
    </source>
</evidence>
<comment type="caution">
    <text evidence="8">The sequence shown here is derived from an EMBL/GenBank/DDBJ whole genome shotgun (WGS) entry which is preliminary data.</text>
</comment>
<dbReference type="InterPro" id="IPR011583">
    <property type="entry name" value="Chitinase_II/V-like_cat"/>
</dbReference>
<dbReference type="PROSITE" id="PS01095">
    <property type="entry name" value="GH18_1"/>
    <property type="match status" value="1"/>
</dbReference>
<dbReference type="GO" id="GO:0006032">
    <property type="term" value="P:chitin catabolic process"/>
    <property type="evidence" value="ECO:0007669"/>
    <property type="project" value="UniProtKB-ARBA"/>
</dbReference>
<keyword evidence="5" id="KW-0472">Membrane</keyword>
<keyword evidence="5" id="KW-1133">Transmembrane helix</keyword>
<feature type="domain" description="GH18" evidence="7">
    <location>
        <begin position="24"/>
        <end position="400"/>
    </location>
</feature>
<dbReference type="GO" id="GO:0004568">
    <property type="term" value="F:chitinase activity"/>
    <property type="evidence" value="ECO:0007669"/>
    <property type="project" value="UniProtKB-ARBA"/>
</dbReference>
<feature type="chain" id="PRO_5043015115" description="GH18 domain-containing protein" evidence="6">
    <location>
        <begin position="22"/>
        <end position="448"/>
    </location>
</feature>